<feature type="domain" description="DUF7906" evidence="4">
    <location>
        <begin position="86"/>
        <end position="349"/>
    </location>
</feature>
<dbReference type="Pfam" id="PF25483">
    <property type="entry name" value="DUF7906"/>
    <property type="match status" value="1"/>
</dbReference>
<dbReference type="Proteomes" id="UP000822688">
    <property type="component" value="Chromosome 5"/>
</dbReference>
<keyword evidence="2" id="KW-0472">Membrane</keyword>
<evidence type="ECO:0000256" key="1">
    <source>
        <dbReference type="SAM" id="MobiDB-lite"/>
    </source>
</evidence>
<keyword evidence="6" id="KW-1185">Reference proteome</keyword>
<dbReference type="AlphaFoldDB" id="A0A8T0HYL1"/>
<reference evidence="5" key="1">
    <citation type="submission" date="2020-06" db="EMBL/GenBank/DDBJ databases">
        <title>WGS assembly of Ceratodon purpureus strain R40.</title>
        <authorList>
            <person name="Carey S.B."/>
            <person name="Jenkins J."/>
            <person name="Shu S."/>
            <person name="Lovell J.T."/>
            <person name="Sreedasyam A."/>
            <person name="Maumus F."/>
            <person name="Tiley G.P."/>
            <person name="Fernandez-Pozo N."/>
            <person name="Barry K."/>
            <person name="Chen C."/>
            <person name="Wang M."/>
            <person name="Lipzen A."/>
            <person name="Daum C."/>
            <person name="Saski C.A."/>
            <person name="Payton A.C."/>
            <person name="Mcbreen J.C."/>
            <person name="Conrad R.E."/>
            <person name="Kollar L.M."/>
            <person name="Olsson S."/>
            <person name="Huttunen S."/>
            <person name="Landis J.B."/>
            <person name="Wickett N.J."/>
            <person name="Johnson M.G."/>
            <person name="Rensing S.A."/>
            <person name="Grimwood J."/>
            <person name="Schmutz J."/>
            <person name="Mcdaniel S.F."/>
        </authorList>
    </citation>
    <scope>NUCLEOTIDE SEQUENCE</scope>
    <source>
        <strain evidence="5">R40</strain>
    </source>
</reference>
<dbReference type="OrthoDB" id="18451at2759"/>
<organism evidence="5 6">
    <name type="scientific">Ceratodon purpureus</name>
    <name type="common">Fire moss</name>
    <name type="synonym">Dicranum purpureum</name>
    <dbReference type="NCBI Taxonomy" id="3225"/>
    <lineage>
        <taxon>Eukaryota</taxon>
        <taxon>Viridiplantae</taxon>
        <taxon>Streptophyta</taxon>
        <taxon>Embryophyta</taxon>
        <taxon>Bryophyta</taxon>
        <taxon>Bryophytina</taxon>
        <taxon>Bryopsida</taxon>
        <taxon>Dicranidae</taxon>
        <taxon>Pseudoditrichales</taxon>
        <taxon>Ditrichaceae</taxon>
        <taxon>Ceratodon</taxon>
    </lineage>
</organism>
<accession>A0A8T0HYL1</accession>
<evidence type="ECO:0000256" key="3">
    <source>
        <dbReference type="SAM" id="SignalP"/>
    </source>
</evidence>
<dbReference type="EMBL" id="CM026425">
    <property type="protein sequence ID" value="KAG0575715.1"/>
    <property type="molecule type" value="Genomic_DNA"/>
</dbReference>
<comment type="caution">
    <text evidence="5">The sequence shown here is derived from an EMBL/GenBank/DDBJ whole genome shotgun (WGS) entry which is preliminary data.</text>
</comment>
<protein>
    <recommendedName>
        <fullName evidence="4">DUF7906 domain-containing protein</fullName>
    </recommendedName>
</protein>
<feature type="region of interest" description="Disordered" evidence="1">
    <location>
        <begin position="487"/>
        <end position="542"/>
    </location>
</feature>
<evidence type="ECO:0000256" key="2">
    <source>
        <dbReference type="SAM" id="Phobius"/>
    </source>
</evidence>
<evidence type="ECO:0000313" key="5">
    <source>
        <dbReference type="EMBL" id="KAG0575715.1"/>
    </source>
</evidence>
<evidence type="ECO:0000313" key="6">
    <source>
        <dbReference type="Proteomes" id="UP000822688"/>
    </source>
</evidence>
<keyword evidence="3" id="KW-0732">Signal</keyword>
<evidence type="ECO:0000259" key="4">
    <source>
        <dbReference type="Pfam" id="PF25483"/>
    </source>
</evidence>
<keyword evidence="2" id="KW-0812">Transmembrane</keyword>
<feature type="signal peptide" evidence="3">
    <location>
        <begin position="1"/>
        <end position="41"/>
    </location>
</feature>
<feature type="transmembrane region" description="Helical" evidence="2">
    <location>
        <begin position="811"/>
        <end position="832"/>
    </location>
</feature>
<dbReference type="PANTHER" id="PTHR31515:SF0">
    <property type="entry name" value="TRANSMEMBRANE PROTEIN"/>
    <property type="match status" value="1"/>
</dbReference>
<sequence length="835" mass="94169">MTAFTWTREPQRISKTMMGGRWVIVVALALLLSLQQQQAHAAKEPFRRDPGHPQWHHNSFQDHRDTVRKMTHELLHSRAQVPFPIALEVNVVLVGFLNDGGYRFHLDHDKLHHHMKSSYPSHRPSCMETGEMLDIEFDMSYNVIPVGPTELLAVEDELKHKLVETGLCRESEFGREVPCFEVEATAMEPTFDRLYNYLFGLPADASADNDPNKAFPTAIFILNLDKARMDPKNGTSETSSFGSITELTPDEFQKQEAGYVYRYRYNGGAASQVWLSHGRYAVIDISAGPCSYGRLETEEGSVGHRTVPRLQHLLVPKRRPVVNPTVVENVFCGQISGTIVSALEHIIAPDVRFETVDVSSRLLVPIIVLRNHLHYNILQPGSNHSIDVDEIRHQVKTMLQPGQEVMVVAGIHSLHDHERLAMAVAKAMRGMSTHDTREDGRFHAKTLTFLDGAVLREEMRHSADVLAAGLLEVADPELSARYFRRRQPQHNWEQPPTEPEQNVVKSSQPKYPYGKKSAQEKNAKRTGRDRKPSDSTAPPVAKSHGTRVIPVFVLSLDGVDPQLLMEGENLMWVSHDAVFVLQHPGDPITLSAVSETQKMKAIPNSPQRHIVAGLAAVVGGLVAPYERASHIHDRPILNWLWASGHHPFGPFSNTSTVSHLLRDTAKRNAVYARLHMALKTIKESTDHVQEFISDYLRTPLGDQVKGEKKKNKVELWIDKFYKKTTALPAPLPHEKVERLENYLTTLEDQLVQVSALLYDHQIQHALGNASTVMQSALFTQDYVEHMIAAERDTLRCCRVQYARPVQSTQTFLYGGILVAGFLVYFLVIYFSATER</sequence>
<name>A0A8T0HYL1_CERPU</name>
<keyword evidence="2" id="KW-1133">Transmembrane helix</keyword>
<feature type="compositionally biased region" description="Polar residues" evidence="1">
    <location>
        <begin position="489"/>
        <end position="509"/>
    </location>
</feature>
<dbReference type="PANTHER" id="PTHR31515">
    <property type="entry name" value="TRANSMEMBRANE PROTEIN-RELATED"/>
    <property type="match status" value="1"/>
</dbReference>
<feature type="chain" id="PRO_5035841038" description="DUF7906 domain-containing protein" evidence="3">
    <location>
        <begin position="42"/>
        <end position="835"/>
    </location>
</feature>
<gene>
    <name evidence="5" type="ORF">KC19_5G025300</name>
</gene>
<dbReference type="InterPro" id="IPR057228">
    <property type="entry name" value="DUF7906"/>
</dbReference>
<proteinExistence type="predicted"/>